<proteinExistence type="predicted"/>
<accession>A0ABD1EWT8</accession>
<dbReference type="InterPro" id="IPR023309">
    <property type="entry name" value="Endo-1-4-beta-glucanase_dom2"/>
</dbReference>
<dbReference type="InterPro" id="IPR012341">
    <property type="entry name" value="6hp_glycosidase-like_sf"/>
</dbReference>
<dbReference type="GO" id="GO:0016798">
    <property type="term" value="F:hydrolase activity, acting on glycosyl bonds"/>
    <property type="evidence" value="ECO:0007669"/>
    <property type="project" value="UniProtKB-KW"/>
</dbReference>
<evidence type="ECO:0000256" key="5">
    <source>
        <dbReference type="ARBA" id="ARBA00023295"/>
    </source>
</evidence>
<keyword evidence="1 7" id="KW-0732">Signal</keyword>
<keyword evidence="6" id="KW-0624">Polysaccharide degradation</keyword>
<gene>
    <name evidence="8" type="ORF">ABEB36_007119</name>
</gene>
<evidence type="ECO:0000256" key="4">
    <source>
        <dbReference type="ARBA" id="ARBA00023277"/>
    </source>
</evidence>
<sequence length="616" mass="69134">MHYTAYFVLILFALARAGKYGEQFLTLYNQIMDPNNGYYSKEGVPYHSIENMLVETVDHGHEADSEAISYNIYLQAMYGALTNDYEPFNAAWKIIEDYVIPKAQYNANKYNPASPVGSADFSVGQDPIYNELINAYNEENMYVMHWLLDVDNDFGFGNIQGQCEKGPSASGPSFVHMGAGNVWQGITYPTCDNFTYGGTNGFSYFSDVPNWHYNAAPDADARIIQAAYWASQWAAKQNKVGDIQSTLSKVAKLGDFLRYSFYDVLYRQAGNCIGTSCPAATGKESAHYLISWFIGWGGTINANQPYTWRTGSSEAIIGYQNPVAAYAMVNDPNLKPKGATAVEDWKNSLARQVELYEWIQNPEGALGGGVTNSWKNVYGDPPADVKGYTFHGLFYENEPGMDDGTSDWFGMWTWTMDRLAQYYYITGDATSKSVLEKWFKWLYNNMVVNNVSYNVPMMVSWYGSLPTNTQITISESGSRYFGIASSIARTMSYYAAKSGDTQTKETAQQLLDVIWANHKDDKGLYVRTELSAFNAVNTKVYIPKEGWTGTYPNGDKIDASSTFLSIRSWYKNDVNWPALEAYLNGKGSAPVVDYHRFWEQADMALALGAYSLLFEN</sequence>
<dbReference type="GO" id="GO:0030245">
    <property type="term" value="P:cellulose catabolic process"/>
    <property type="evidence" value="ECO:0007669"/>
    <property type="project" value="UniProtKB-KW"/>
</dbReference>
<feature type="signal peptide" evidence="7">
    <location>
        <begin position="1"/>
        <end position="17"/>
    </location>
</feature>
<dbReference type="PRINTS" id="PR00844">
    <property type="entry name" value="GLHYDRLASE48"/>
</dbReference>
<organism evidence="8 9">
    <name type="scientific">Hypothenemus hampei</name>
    <name type="common">Coffee berry borer</name>
    <dbReference type="NCBI Taxonomy" id="57062"/>
    <lineage>
        <taxon>Eukaryota</taxon>
        <taxon>Metazoa</taxon>
        <taxon>Ecdysozoa</taxon>
        <taxon>Arthropoda</taxon>
        <taxon>Hexapoda</taxon>
        <taxon>Insecta</taxon>
        <taxon>Pterygota</taxon>
        <taxon>Neoptera</taxon>
        <taxon>Endopterygota</taxon>
        <taxon>Coleoptera</taxon>
        <taxon>Polyphaga</taxon>
        <taxon>Cucujiformia</taxon>
        <taxon>Curculionidae</taxon>
        <taxon>Scolytinae</taxon>
        <taxon>Hypothenemus</taxon>
    </lineage>
</organism>
<keyword evidence="2" id="KW-0378">Hydrolase</keyword>
<evidence type="ECO:0000256" key="1">
    <source>
        <dbReference type="ARBA" id="ARBA00022729"/>
    </source>
</evidence>
<evidence type="ECO:0000256" key="6">
    <source>
        <dbReference type="ARBA" id="ARBA00023326"/>
    </source>
</evidence>
<dbReference type="AlphaFoldDB" id="A0ABD1EWT8"/>
<reference evidence="8 9" key="1">
    <citation type="submission" date="2024-05" db="EMBL/GenBank/DDBJ databases">
        <title>Genetic variation in Jamaican populations of the coffee berry borer (Hypothenemus hampei).</title>
        <authorList>
            <person name="Errbii M."/>
            <person name="Myrie A."/>
        </authorList>
    </citation>
    <scope>NUCLEOTIDE SEQUENCE [LARGE SCALE GENOMIC DNA]</scope>
    <source>
        <strain evidence="8">JA-Hopewell-2020-01-JO</strain>
        <tissue evidence="8">Whole body</tissue>
    </source>
</reference>
<dbReference type="InterPro" id="IPR008928">
    <property type="entry name" value="6-hairpin_glycosidase_sf"/>
</dbReference>
<dbReference type="Gene3D" id="4.10.870.10">
    <property type="entry name" value="Endo-1,4-beta-glucanase f. Domain 3"/>
    <property type="match status" value="1"/>
</dbReference>
<dbReference type="Gene3D" id="2.170.160.10">
    <property type="entry name" value="Endo-1,4-beta-glucanase f. Domain 2"/>
    <property type="match status" value="1"/>
</dbReference>
<dbReference type="Proteomes" id="UP001566132">
    <property type="component" value="Unassembled WGS sequence"/>
</dbReference>
<comment type="caution">
    <text evidence="8">The sequence shown here is derived from an EMBL/GenBank/DDBJ whole genome shotgun (WGS) entry which is preliminary data.</text>
</comment>
<evidence type="ECO:0000313" key="8">
    <source>
        <dbReference type="EMBL" id="KAL1501876.1"/>
    </source>
</evidence>
<protein>
    <submittedName>
        <fullName evidence="8">Uncharacterized protein</fullName>
    </submittedName>
</protein>
<feature type="chain" id="PRO_5044826252" evidence="7">
    <location>
        <begin position="18"/>
        <end position="616"/>
    </location>
</feature>
<dbReference type="Pfam" id="PF02011">
    <property type="entry name" value="Glyco_hydro_48"/>
    <property type="match status" value="1"/>
</dbReference>
<dbReference type="InterPro" id="IPR027390">
    <property type="entry name" value="Endoglucanase_F_dom3"/>
</dbReference>
<evidence type="ECO:0000313" key="9">
    <source>
        <dbReference type="Proteomes" id="UP001566132"/>
    </source>
</evidence>
<name>A0ABD1EWT8_HYPHA</name>
<evidence type="ECO:0000256" key="3">
    <source>
        <dbReference type="ARBA" id="ARBA00023001"/>
    </source>
</evidence>
<dbReference type="EMBL" id="JBDJPC010000005">
    <property type="protein sequence ID" value="KAL1501876.1"/>
    <property type="molecule type" value="Genomic_DNA"/>
</dbReference>
<keyword evidence="4" id="KW-0119">Carbohydrate metabolism</keyword>
<evidence type="ECO:0000256" key="2">
    <source>
        <dbReference type="ARBA" id="ARBA00022801"/>
    </source>
</evidence>
<dbReference type="SUPFAM" id="SSF48208">
    <property type="entry name" value="Six-hairpin glycosidases"/>
    <property type="match status" value="1"/>
</dbReference>
<evidence type="ECO:0000256" key="7">
    <source>
        <dbReference type="SAM" id="SignalP"/>
    </source>
</evidence>
<dbReference type="InterPro" id="IPR000556">
    <property type="entry name" value="Glyco_hydro_48F"/>
</dbReference>
<keyword evidence="3" id="KW-0136">Cellulose degradation</keyword>
<dbReference type="Gene3D" id="1.50.10.10">
    <property type="match status" value="1"/>
</dbReference>
<keyword evidence="5" id="KW-0326">Glycosidase</keyword>
<keyword evidence="9" id="KW-1185">Reference proteome</keyword>